<feature type="region of interest" description="Disordered" evidence="1">
    <location>
        <begin position="84"/>
        <end position="112"/>
    </location>
</feature>
<organism evidence="2 3">
    <name type="scientific">Tegillarca granosa</name>
    <name type="common">Malaysian cockle</name>
    <name type="synonym">Anadara granosa</name>
    <dbReference type="NCBI Taxonomy" id="220873"/>
    <lineage>
        <taxon>Eukaryota</taxon>
        <taxon>Metazoa</taxon>
        <taxon>Spiralia</taxon>
        <taxon>Lophotrochozoa</taxon>
        <taxon>Mollusca</taxon>
        <taxon>Bivalvia</taxon>
        <taxon>Autobranchia</taxon>
        <taxon>Pteriomorphia</taxon>
        <taxon>Arcoida</taxon>
        <taxon>Arcoidea</taxon>
        <taxon>Arcidae</taxon>
        <taxon>Tegillarca</taxon>
    </lineage>
</organism>
<name>A0ABQ9FEC6_TEGGR</name>
<protein>
    <submittedName>
        <fullName evidence="2">Uncharacterized protein</fullName>
    </submittedName>
</protein>
<dbReference type="EMBL" id="JARBDR010000337">
    <property type="protein sequence ID" value="KAJ8315649.1"/>
    <property type="molecule type" value="Genomic_DNA"/>
</dbReference>
<sequence length="112" mass="12960">MIRLRINRLPRQQCNISLVDVSNKVEMGFEPRTVSLQDMKIITGATLKIVYIYAIHLRTQAETELRALRAELMQKKIHLSLQRHQQTTAFSSPAPPQSDMLTYRQPMITPRS</sequence>
<comment type="caution">
    <text evidence="2">The sequence shown here is derived from an EMBL/GenBank/DDBJ whole genome shotgun (WGS) entry which is preliminary data.</text>
</comment>
<proteinExistence type="predicted"/>
<keyword evidence="3" id="KW-1185">Reference proteome</keyword>
<evidence type="ECO:0000256" key="1">
    <source>
        <dbReference type="SAM" id="MobiDB-lite"/>
    </source>
</evidence>
<reference evidence="2 3" key="1">
    <citation type="submission" date="2022-12" db="EMBL/GenBank/DDBJ databases">
        <title>Chromosome-level genome of Tegillarca granosa.</title>
        <authorList>
            <person name="Kim J."/>
        </authorList>
    </citation>
    <scope>NUCLEOTIDE SEQUENCE [LARGE SCALE GENOMIC DNA]</scope>
    <source>
        <strain evidence="2">Teg-2019</strain>
        <tissue evidence="2">Adductor muscle</tissue>
    </source>
</reference>
<evidence type="ECO:0000313" key="3">
    <source>
        <dbReference type="Proteomes" id="UP001217089"/>
    </source>
</evidence>
<gene>
    <name evidence="2" type="ORF">KUTeg_007799</name>
</gene>
<dbReference type="Proteomes" id="UP001217089">
    <property type="component" value="Unassembled WGS sequence"/>
</dbReference>
<accession>A0ABQ9FEC6</accession>
<evidence type="ECO:0000313" key="2">
    <source>
        <dbReference type="EMBL" id="KAJ8315649.1"/>
    </source>
</evidence>